<sequence>MFEYSLQNVKKNNKYLLGTPDTRRSGRKTRNARNALTSIPSAEICCTTVDIRLMCELWVGGGRRVEEKKEMIIY</sequence>
<gene>
    <name evidence="1" type="ORF">DERF_001088</name>
</gene>
<reference evidence="1" key="2">
    <citation type="journal article" date="2022" name="Res Sq">
        <title>Comparative Genomics Reveals Insights into the Divergent Evolution of Astigmatic Mites and Household Pest Adaptations.</title>
        <authorList>
            <person name="Xiong Q."/>
            <person name="Wan A.T.-Y."/>
            <person name="Liu X.-Y."/>
            <person name="Fung C.S.-H."/>
            <person name="Xiao X."/>
            <person name="Malainual N."/>
            <person name="Hou J."/>
            <person name="Wang L."/>
            <person name="Wang M."/>
            <person name="Yang K."/>
            <person name="Cui Y."/>
            <person name="Leung E."/>
            <person name="Nong W."/>
            <person name="Shin S.-K."/>
            <person name="Au S."/>
            <person name="Jeong K.Y."/>
            <person name="Chew F.T."/>
            <person name="Hui J."/>
            <person name="Leung T.F."/>
            <person name="Tungtrongchitr A."/>
            <person name="Zhong N."/>
            <person name="Liu Z."/>
            <person name="Tsui S."/>
        </authorList>
    </citation>
    <scope>NUCLEOTIDE SEQUENCE</scope>
    <source>
        <strain evidence="1">Derf</strain>
        <tissue evidence="1">Whole organism</tissue>
    </source>
</reference>
<dbReference type="EMBL" id="ASGP02000001">
    <property type="protein sequence ID" value="KAH9527040.1"/>
    <property type="molecule type" value="Genomic_DNA"/>
</dbReference>
<organism evidence="1 2">
    <name type="scientific">Dermatophagoides farinae</name>
    <name type="common">American house dust mite</name>
    <dbReference type="NCBI Taxonomy" id="6954"/>
    <lineage>
        <taxon>Eukaryota</taxon>
        <taxon>Metazoa</taxon>
        <taxon>Ecdysozoa</taxon>
        <taxon>Arthropoda</taxon>
        <taxon>Chelicerata</taxon>
        <taxon>Arachnida</taxon>
        <taxon>Acari</taxon>
        <taxon>Acariformes</taxon>
        <taxon>Sarcoptiformes</taxon>
        <taxon>Astigmata</taxon>
        <taxon>Psoroptidia</taxon>
        <taxon>Analgoidea</taxon>
        <taxon>Pyroglyphidae</taxon>
        <taxon>Dermatophagoidinae</taxon>
        <taxon>Dermatophagoides</taxon>
    </lineage>
</organism>
<dbReference type="AlphaFoldDB" id="A0A922IBK0"/>
<evidence type="ECO:0000313" key="1">
    <source>
        <dbReference type="EMBL" id="KAH9527040.1"/>
    </source>
</evidence>
<dbReference type="Proteomes" id="UP000790347">
    <property type="component" value="Unassembled WGS sequence"/>
</dbReference>
<reference evidence="1" key="1">
    <citation type="submission" date="2013-05" db="EMBL/GenBank/DDBJ databases">
        <authorList>
            <person name="Yim A.K.Y."/>
            <person name="Chan T.F."/>
            <person name="Ji K.M."/>
            <person name="Liu X.Y."/>
            <person name="Zhou J.W."/>
            <person name="Li R.Q."/>
            <person name="Yang K.Y."/>
            <person name="Li J."/>
            <person name="Li M."/>
            <person name="Law P.T.W."/>
            <person name="Wu Y.L."/>
            <person name="Cai Z.L."/>
            <person name="Qin H."/>
            <person name="Bao Y."/>
            <person name="Leung R.K.K."/>
            <person name="Ng P.K.S."/>
            <person name="Zou J."/>
            <person name="Zhong X.J."/>
            <person name="Ran P.X."/>
            <person name="Zhong N.S."/>
            <person name="Liu Z.G."/>
            <person name="Tsui S.K.W."/>
        </authorList>
    </citation>
    <scope>NUCLEOTIDE SEQUENCE</scope>
    <source>
        <strain evidence="1">Derf</strain>
        <tissue evidence="1">Whole organism</tissue>
    </source>
</reference>
<proteinExistence type="predicted"/>
<comment type="caution">
    <text evidence="1">The sequence shown here is derived from an EMBL/GenBank/DDBJ whole genome shotgun (WGS) entry which is preliminary data.</text>
</comment>
<protein>
    <submittedName>
        <fullName evidence="1">Uncharacterized protein</fullName>
    </submittedName>
</protein>
<accession>A0A922IBK0</accession>
<name>A0A922IBK0_DERFA</name>
<keyword evidence="2" id="KW-1185">Reference proteome</keyword>
<evidence type="ECO:0000313" key="2">
    <source>
        <dbReference type="Proteomes" id="UP000790347"/>
    </source>
</evidence>